<proteinExistence type="predicted"/>
<dbReference type="AlphaFoldDB" id="A0A3P1BSH9"/>
<evidence type="ECO:0000313" key="2">
    <source>
        <dbReference type="EMBL" id="RRB03816.1"/>
    </source>
</evidence>
<accession>A0A3P1BSH9</accession>
<dbReference type="RefSeq" id="WP_124873917.1">
    <property type="nucleotide sequence ID" value="NZ_RQJO01000008.1"/>
</dbReference>
<evidence type="ECO:0000259" key="1">
    <source>
        <dbReference type="SMART" id="SM00850"/>
    </source>
</evidence>
<sequence>MLTRKKPICNESIDLQSIFYLHCERSQTWVISFDNDSLQCVPVTESLNTWEKQLPHFWRINESYLINPAIIYRFYPAEIPHFPLPLVELISGRVLAVSRQKTKTILQKWNRVQKSLIS</sequence>
<dbReference type="InterPro" id="IPR007492">
    <property type="entry name" value="LytTR_DNA-bd_dom"/>
</dbReference>
<organism evidence="2 3">
    <name type="scientific">Larkinella rosea</name>
    <dbReference type="NCBI Taxonomy" id="2025312"/>
    <lineage>
        <taxon>Bacteria</taxon>
        <taxon>Pseudomonadati</taxon>
        <taxon>Bacteroidota</taxon>
        <taxon>Cytophagia</taxon>
        <taxon>Cytophagales</taxon>
        <taxon>Spirosomataceae</taxon>
        <taxon>Larkinella</taxon>
    </lineage>
</organism>
<feature type="domain" description="HTH LytTR-type" evidence="1">
    <location>
        <begin position="8"/>
        <end position="110"/>
    </location>
</feature>
<evidence type="ECO:0000313" key="3">
    <source>
        <dbReference type="Proteomes" id="UP000271925"/>
    </source>
</evidence>
<dbReference type="SMART" id="SM00850">
    <property type="entry name" value="LytTR"/>
    <property type="match status" value="1"/>
</dbReference>
<name>A0A3P1BSH9_9BACT</name>
<dbReference type="GO" id="GO:0003677">
    <property type="term" value="F:DNA binding"/>
    <property type="evidence" value="ECO:0007669"/>
    <property type="project" value="InterPro"/>
</dbReference>
<dbReference type="OrthoDB" id="955009at2"/>
<comment type="caution">
    <text evidence="2">The sequence shown here is derived from an EMBL/GenBank/DDBJ whole genome shotgun (WGS) entry which is preliminary data.</text>
</comment>
<dbReference type="Pfam" id="PF04397">
    <property type="entry name" value="LytTR"/>
    <property type="match status" value="1"/>
</dbReference>
<dbReference type="Gene3D" id="2.40.50.1020">
    <property type="entry name" value="LytTr DNA-binding domain"/>
    <property type="match status" value="1"/>
</dbReference>
<protein>
    <recommendedName>
        <fullName evidence="1">HTH LytTR-type domain-containing protein</fullName>
    </recommendedName>
</protein>
<dbReference type="EMBL" id="RQJO01000008">
    <property type="protein sequence ID" value="RRB03816.1"/>
    <property type="molecule type" value="Genomic_DNA"/>
</dbReference>
<gene>
    <name evidence="2" type="ORF">EHT25_09765</name>
</gene>
<reference evidence="2 3" key="1">
    <citation type="submission" date="2018-11" db="EMBL/GenBank/DDBJ databases">
        <authorList>
            <person name="Zhou Z."/>
            <person name="Wang G."/>
        </authorList>
    </citation>
    <scope>NUCLEOTIDE SEQUENCE [LARGE SCALE GENOMIC DNA]</scope>
    <source>
        <strain evidence="2 3">KCTC52004</strain>
    </source>
</reference>
<keyword evidence="3" id="KW-1185">Reference proteome</keyword>
<dbReference type="Proteomes" id="UP000271925">
    <property type="component" value="Unassembled WGS sequence"/>
</dbReference>